<keyword evidence="1" id="KW-0812">Transmembrane</keyword>
<dbReference type="Proteomes" id="UP000268233">
    <property type="component" value="Unassembled WGS sequence"/>
</dbReference>
<feature type="transmembrane region" description="Helical" evidence="1">
    <location>
        <begin position="12"/>
        <end position="32"/>
    </location>
</feature>
<keyword evidence="1" id="KW-0472">Membrane</keyword>
<dbReference type="AlphaFoldDB" id="A0A495QV55"/>
<dbReference type="InterPro" id="IPR058285">
    <property type="entry name" value="DUF7979"/>
</dbReference>
<reference evidence="3 4" key="1">
    <citation type="submission" date="2018-10" db="EMBL/GenBank/DDBJ databases">
        <title>Genomic Encyclopedia of Archaeal and Bacterial Type Strains, Phase II (KMG-II): from individual species to whole genera.</title>
        <authorList>
            <person name="Goeker M."/>
        </authorList>
    </citation>
    <scope>NUCLEOTIDE SEQUENCE [LARGE SCALE GENOMIC DNA]</scope>
    <source>
        <strain evidence="3 4">DSM 11927</strain>
    </source>
</reference>
<feature type="transmembrane region" description="Helical" evidence="1">
    <location>
        <begin position="124"/>
        <end position="142"/>
    </location>
</feature>
<accession>A0A495QV55</accession>
<gene>
    <name evidence="3" type="ORF">BDK61_3665</name>
</gene>
<comment type="caution">
    <text evidence="3">The sequence shown here is derived from an EMBL/GenBank/DDBJ whole genome shotgun (WGS) entry which is preliminary data.</text>
</comment>
<name>A0A495QV55_9EURY</name>
<feature type="domain" description="DUF7979" evidence="2">
    <location>
        <begin position="38"/>
        <end position="110"/>
    </location>
</feature>
<dbReference type="Pfam" id="PF25934">
    <property type="entry name" value="DUF7979"/>
    <property type="match status" value="1"/>
</dbReference>
<evidence type="ECO:0000313" key="3">
    <source>
        <dbReference type="EMBL" id="RKS78028.1"/>
    </source>
</evidence>
<dbReference type="GeneID" id="64824716"/>
<evidence type="ECO:0000259" key="2">
    <source>
        <dbReference type="Pfam" id="PF25934"/>
    </source>
</evidence>
<proteinExistence type="predicted"/>
<dbReference type="RefSeq" id="WP_004966527.1">
    <property type="nucleotide sequence ID" value="NZ_RBWW01000002.1"/>
</dbReference>
<dbReference type="EMBL" id="RBWW01000002">
    <property type="protein sequence ID" value="RKS78028.1"/>
    <property type="molecule type" value="Genomic_DNA"/>
</dbReference>
<keyword evidence="1" id="KW-1133">Transmembrane helix</keyword>
<organism evidence="3 4">
    <name type="scientific">Haloarcula quadrata</name>
    <dbReference type="NCBI Taxonomy" id="182779"/>
    <lineage>
        <taxon>Archaea</taxon>
        <taxon>Methanobacteriati</taxon>
        <taxon>Methanobacteriota</taxon>
        <taxon>Stenosarchaea group</taxon>
        <taxon>Halobacteria</taxon>
        <taxon>Halobacteriales</taxon>
        <taxon>Haloarculaceae</taxon>
        <taxon>Haloarcula</taxon>
    </lineage>
</organism>
<sequence>MGTPAGFRFSGRALIIIAVAAFIIAGLLLFVAPDTAHPVLVTEEDESEVPPDAEVLRYTNLSEGGQDVFDQGLRADGFIRVYQSPPDFDYPTGDTVAAARVKKNGTIYSILTASRCKLCGFVNVLGYIAGLVGLILLMRGAFRLLNGEADVRADDR</sequence>
<protein>
    <recommendedName>
        <fullName evidence="2">DUF7979 domain-containing protein</fullName>
    </recommendedName>
</protein>
<keyword evidence="4" id="KW-1185">Reference proteome</keyword>
<evidence type="ECO:0000256" key="1">
    <source>
        <dbReference type="SAM" id="Phobius"/>
    </source>
</evidence>
<evidence type="ECO:0000313" key="4">
    <source>
        <dbReference type="Proteomes" id="UP000268233"/>
    </source>
</evidence>